<dbReference type="FunFam" id="3.40.50.12780:FF:000012">
    <property type="entry name" value="Non-ribosomal peptide synthetase"/>
    <property type="match status" value="1"/>
</dbReference>
<dbReference type="OrthoDB" id="2472181at2"/>
<dbReference type="GO" id="GO:0072330">
    <property type="term" value="P:monocarboxylic acid biosynthetic process"/>
    <property type="evidence" value="ECO:0007669"/>
    <property type="project" value="UniProtKB-ARBA"/>
</dbReference>
<dbReference type="InterPro" id="IPR023213">
    <property type="entry name" value="CAT-like_dom_sf"/>
</dbReference>
<dbReference type="Gene3D" id="3.30.300.30">
    <property type="match status" value="1"/>
</dbReference>
<dbReference type="Gene3D" id="3.30.559.10">
    <property type="entry name" value="Chloramphenicol acetyltransferase-like domain"/>
    <property type="match status" value="1"/>
</dbReference>
<dbReference type="PROSITE" id="PS00012">
    <property type="entry name" value="PHOSPHOPANTETHEINE"/>
    <property type="match status" value="1"/>
</dbReference>
<evidence type="ECO:0000256" key="3">
    <source>
        <dbReference type="ARBA" id="ARBA00022553"/>
    </source>
</evidence>
<dbReference type="FunFam" id="3.40.50.980:FF:000001">
    <property type="entry name" value="Non-ribosomal peptide synthetase"/>
    <property type="match status" value="1"/>
</dbReference>
<feature type="region of interest" description="Disordered" evidence="4">
    <location>
        <begin position="1"/>
        <end position="22"/>
    </location>
</feature>
<comment type="cofactor">
    <cofactor evidence="1">
        <name>pantetheine 4'-phosphate</name>
        <dbReference type="ChEBI" id="CHEBI:47942"/>
    </cofactor>
</comment>
<feature type="region of interest" description="Disordered" evidence="4">
    <location>
        <begin position="999"/>
        <end position="1018"/>
    </location>
</feature>
<dbReference type="InterPro" id="IPR020806">
    <property type="entry name" value="PKS_PP-bd"/>
</dbReference>
<evidence type="ECO:0000256" key="2">
    <source>
        <dbReference type="ARBA" id="ARBA00022450"/>
    </source>
</evidence>
<dbReference type="NCBIfam" id="TIGR01733">
    <property type="entry name" value="AA-adenyl-dom"/>
    <property type="match status" value="1"/>
</dbReference>
<dbReference type="FunFam" id="2.30.38.10:FF:000001">
    <property type="entry name" value="Non-ribosomal peptide synthetase PvdI"/>
    <property type="match status" value="1"/>
</dbReference>
<dbReference type="SUPFAM" id="SSF56801">
    <property type="entry name" value="Acetyl-CoA synthetase-like"/>
    <property type="match status" value="1"/>
</dbReference>
<dbReference type="PROSITE" id="PS00455">
    <property type="entry name" value="AMP_BINDING"/>
    <property type="match status" value="1"/>
</dbReference>
<evidence type="ECO:0000313" key="6">
    <source>
        <dbReference type="EMBL" id="TDV43181.1"/>
    </source>
</evidence>
<dbReference type="CDD" id="cd05930">
    <property type="entry name" value="A_NRPS"/>
    <property type="match status" value="1"/>
</dbReference>
<dbReference type="Pfam" id="PF00668">
    <property type="entry name" value="Condensation"/>
    <property type="match status" value="1"/>
</dbReference>
<reference evidence="6 7" key="1">
    <citation type="submission" date="2019-03" db="EMBL/GenBank/DDBJ databases">
        <title>Genomic Encyclopedia of Archaeal and Bacterial Type Strains, Phase II (KMG-II): from individual species to whole genera.</title>
        <authorList>
            <person name="Goeker M."/>
        </authorList>
    </citation>
    <scope>NUCLEOTIDE SEQUENCE [LARGE SCALE GENOMIC DNA]</scope>
    <source>
        <strain evidence="6 7">DSM 45499</strain>
    </source>
</reference>
<dbReference type="RefSeq" id="WP_133907080.1">
    <property type="nucleotide sequence ID" value="NZ_SOCP01000016.1"/>
</dbReference>
<evidence type="ECO:0000256" key="1">
    <source>
        <dbReference type="ARBA" id="ARBA00001957"/>
    </source>
</evidence>
<dbReference type="Pfam" id="PF00501">
    <property type="entry name" value="AMP-binding"/>
    <property type="match status" value="1"/>
</dbReference>
<dbReference type="InterPro" id="IPR025110">
    <property type="entry name" value="AMP-bd_C"/>
</dbReference>
<dbReference type="Gene3D" id="3.40.50.12780">
    <property type="entry name" value="N-terminal domain of ligase-like"/>
    <property type="match status" value="1"/>
</dbReference>
<dbReference type="InterPro" id="IPR020845">
    <property type="entry name" value="AMP-binding_CS"/>
</dbReference>
<dbReference type="SUPFAM" id="SSF47336">
    <property type="entry name" value="ACP-like"/>
    <property type="match status" value="1"/>
</dbReference>
<dbReference type="GO" id="GO:0005737">
    <property type="term" value="C:cytoplasm"/>
    <property type="evidence" value="ECO:0007669"/>
    <property type="project" value="TreeGrafter"/>
</dbReference>
<evidence type="ECO:0000313" key="7">
    <source>
        <dbReference type="Proteomes" id="UP000294927"/>
    </source>
</evidence>
<dbReference type="EMBL" id="SOCP01000016">
    <property type="protein sequence ID" value="TDV43181.1"/>
    <property type="molecule type" value="Genomic_DNA"/>
</dbReference>
<dbReference type="InterPro" id="IPR001242">
    <property type="entry name" value="Condensation_dom"/>
</dbReference>
<dbReference type="InterPro" id="IPR029058">
    <property type="entry name" value="AB_hydrolase_fold"/>
</dbReference>
<dbReference type="InterPro" id="IPR010071">
    <property type="entry name" value="AA_adenyl_dom"/>
</dbReference>
<dbReference type="InterPro" id="IPR006162">
    <property type="entry name" value="Ppantetheine_attach_site"/>
</dbReference>
<keyword evidence="2" id="KW-0596">Phosphopantetheine</keyword>
<dbReference type="PANTHER" id="PTHR45527:SF1">
    <property type="entry name" value="FATTY ACID SYNTHASE"/>
    <property type="match status" value="1"/>
</dbReference>
<evidence type="ECO:0000256" key="4">
    <source>
        <dbReference type="SAM" id="MobiDB-lite"/>
    </source>
</evidence>
<dbReference type="Pfam" id="PF00550">
    <property type="entry name" value="PP-binding"/>
    <property type="match status" value="1"/>
</dbReference>
<keyword evidence="7" id="KW-1185">Reference proteome</keyword>
<comment type="caution">
    <text evidence="6">The sequence shown here is derived from an EMBL/GenBank/DDBJ whole genome shotgun (WGS) entry which is preliminary data.</text>
</comment>
<dbReference type="Gene3D" id="3.30.559.30">
    <property type="entry name" value="Nonribosomal peptide synthetase, condensation domain"/>
    <property type="match status" value="1"/>
</dbReference>
<keyword evidence="3" id="KW-0597">Phosphoprotein</keyword>
<dbReference type="GO" id="GO:0003824">
    <property type="term" value="F:catalytic activity"/>
    <property type="evidence" value="ECO:0007669"/>
    <property type="project" value="InterPro"/>
</dbReference>
<dbReference type="InterPro" id="IPR000873">
    <property type="entry name" value="AMP-dep_synth/lig_dom"/>
</dbReference>
<dbReference type="SUPFAM" id="SSF52777">
    <property type="entry name" value="CoA-dependent acyltransferases"/>
    <property type="match status" value="2"/>
</dbReference>
<dbReference type="Gene3D" id="3.40.50.1820">
    <property type="entry name" value="alpha/beta hydrolase"/>
    <property type="match status" value="1"/>
</dbReference>
<name>A0A4V3FRE5_9PSEU</name>
<dbReference type="InterPro" id="IPR009081">
    <property type="entry name" value="PP-bd_ACP"/>
</dbReference>
<dbReference type="PROSITE" id="PS50075">
    <property type="entry name" value="CARRIER"/>
    <property type="match status" value="1"/>
</dbReference>
<dbReference type="InterPro" id="IPR042099">
    <property type="entry name" value="ANL_N_sf"/>
</dbReference>
<dbReference type="Pfam" id="PF13193">
    <property type="entry name" value="AMP-binding_C"/>
    <property type="match status" value="1"/>
</dbReference>
<evidence type="ECO:0000259" key="5">
    <source>
        <dbReference type="PROSITE" id="PS50075"/>
    </source>
</evidence>
<proteinExistence type="predicted"/>
<dbReference type="GO" id="GO:0044550">
    <property type="term" value="P:secondary metabolite biosynthetic process"/>
    <property type="evidence" value="ECO:0007669"/>
    <property type="project" value="TreeGrafter"/>
</dbReference>
<feature type="domain" description="Carrier" evidence="5">
    <location>
        <begin position="1014"/>
        <end position="1089"/>
    </location>
</feature>
<sequence length="1090" mass="118402">MPSPDTSQPIPVRPRAARSGSADVARARRALLDLRARRAEIDRTDIVPVPRDRMLPLSSAQQRLWFLDQLMHGQPVYNAPTILRVRGPLDPAALRDALTSVVRRHEVLRTRYPTERGVPHQVIDPPPEQVDLPVVEVATEDAAREELTRLARTTFDLERGPVLCARLVRIAADDHLFGLCVHHIATDGWSNGVMIQELLAGYDARCGGTGPGLPDLPVQYADYAVWQRERFAGDVLDRQIDYWRARLADLPVLNLPTDHPRPPELSFRGTTFTTDLPDRLRVELTDLARREQATLLSVLLAAFTALLTRHTSQHDIVVGSLFSGRTMPAIDPLLGFFANTLVLRTSTAGDPTFRELLTRARETVLGAHLNQEVDFDRLVAEISPDRDPSRNPLFQVCFTLQDAMAGRGSVGGLTVTQEAVQVGTSRFDLAVHITELVGQGLQLWMEFSTELFEEARIRRLAAQFARVLDQVVANPDVRVGELSLLGPEEHAAALGHARAPVSFDRADRCLHELVQEQAEATPDAPACRYLGITTSYGELNARANRLARVLRDRYPGLGAESVVGVLLDRGPALTVALLATLKAGGAYLPIDPTFPPERVEYAVRDAGCVTVLTTGRLAGLLSDDVPVVSLDHPDTMRAMVDLPADDLPTVATTGSAAYVIYTSGSTGRPKGVVVEHRQIVNFTLAVIDMFRLKQGDRVLQFANPAFDTAAFDFYGALASGATMIQAPTGTLHHPGALENLMRNEGVTVTDLPPTVLAMLDPDRLPDLRALFVGMEPFPAELVNNWNGSGREFHNGYGPTEATVACIDYLCPDGVLAGVPPIGLPMANNTAYVLDEFGQVAPPGVSGELYVGGAGVARGYLGRPGLTADRFVPAPHGPPGTRLYRTGDLARRDENGILVFQGRADSQIKIRGMRIEPAEIEAALLDHPDVHQAVVVAVTDKGAARLVAYLLPVAGAKPTPAEVRGRLVDRLPLFMVPTAFVVVPAFPKNAHGKIDRARLPAPQETGEGGAPGHVAPRTETERRLVDLWRETLGVDEVSVDDDFFAVGGNSMRFVQIAARIREAFDVSLELRTLFTTPTVAGLAEALDGRLS</sequence>
<dbReference type="InterPro" id="IPR045851">
    <property type="entry name" value="AMP-bd_C_sf"/>
</dbReference>
<dbReference type="GO" id="GO:0008610">
    <property type="term" value="P:lipid biosynthetic process"/>
    <property type="evidence" value="ECO:0007669"/>
    <property type="project" value="UniProtKB-ARBA"/>
</dbReference>
<dbReference type="Proteomes" id="UP000294927">
    <property type="component" value="Unassembled WGS sequence"/>
</dbReference>
<dbReference type="GO" id="GO:0031177">
    <property type="term" value="F:phosphopantetheine binding"/>
    <property type="evidence" value="ECO:0007669"/>
    <property type="project" value="InterPro"/>
</dbReference>
<dbReference type="CDD" id="cd19531">
    <property type="entry name" value="LCL_NRPS-like"/>
    <property type="match status" value="1"/>
</dbReference>
<accession>A0A4V3FRE5</accession>
<dbReference type="AlphaFoldDB" id="A0A4V3FRE5"/>
<protein>
    <submittedName>
        <fullName evidence="6">Amino acid adenylation domain-containing protein</fullName>
    </submittedName>
</protein>
<dbReference type="PANTHER" id="PTHR45527">
    <property type="entry name" value="NONRIBOSOMAL PEPTIDE SYNTHETASE"/>
    <property type="match status" value="1"/>
</dbReference>
<dbReference type="SMART" id="SM00823">
    <property type="entry name" value="PKS_PP"/>
    <property type="match status" value="1"/>
</dbReference>
<gene>
    <name evidence="6" type="ORF">CLV71_116115</name>
</gene>
<dbReference type="GO" id="GO:0043041">
    <property type="term" value="P:amino acid activation for nonribosomal peptide biosynthetic process"/>
    <property type="evidence" value="ECO:0007669"/>
    <property type="project" value="TreeGrafter"/>
</dbReference>
<dbReference type="FunFam" id="1.10.1200.10:FF:000016">
    <property type="entry name" value="Non-ribosomal peptide synthase"/>
    <property type="match status" value="1"/>
</dbReference>
<dbReference type="InterPro" id="IPR036736">
    <property type="entry name" value="ACP-like_sf"/>
</dbReference>
<organism evidence="6 7">
    <name type="scientific">Actinophytocola oryzae</name>
    <dbReference type="NCBI Taxonomy" id="502181"/>
    <lineage>
        <taxon>Bacteria</taxon>
        <taxon>Bacillati</taxon>
        <taxon>Actinomycetota</taxon>
        <taxon>Actinomycetes</taxon>
        <taxon>Pseudonocardiales</taxon>
        <taxon>Pseudonocardiaceae</taxon>
    </lineage>
</organism>